<sequence>MTRQLSYIIRDLKDPQKFHLIYSNGDERLYSSNDRDSLLAALIDGARSCGNYQIHVISPQKYKTMRLVPFGFCLDEEAEQHLLKLILQVPPGLKRIDMIRRFNANVPYNGLSYSAPSEGKTIISCLEAVILEQYEVSKIDQHEISIQIEAQLACLHRLFAAKAGFQAFTTDWEFFGYGLGYEFNLLFKSDSIRLGIRERLGTLVVSVLKRKEEHVDYACVEMLCTLLQPRHANYELRIEHLNKQALLSNKLFLEHLLQLIVNNVTKKTGALVIASLLDFLAFTVCAPYSETTPGDVFDTILEMVAQRGRIFYKLFHHPSLTIVKGAGMVMRAIIEESSREISRQMQMLALTEGAFLKHLEMALLTTSGTKDFRILANKQLSGYLIALWIAENQSAKDLLNRCLPRALLDYLDSKDPPPSIPDEKDLLTVRNNLEMAENCERDKPFAQIQDQLKSVQITLEARLDTLLQHWNLEQKLTFLQNHRVREEQQKSTQRPVVLRKRRRQVKATANWKSFCYYFAQNHSRADLIWNEKTRDEFRQAIANEMRLLQHELEFVQSGTEIAWNHSEFLINYNSLSDEVRIGEYYLRFLLSEENNVETATPIHRPQEFFNNIYHRFLLAQRNEMRCICLRAMAIVYERHCISIGPFSDTYYIVHMLAKCINLAERDHLIYLISKLALDKQNVRDLIAADSLPLLIDIAVLAHLHTNRAKLHAQTNVIEAPKGTIDSEESAPKEWYYNDKQGQRNGPYSFRKVFVF</sequence>
<dbReference type="WBParaSite" id="scf7180000424856.g14181">
    <property type="protein sequence ID" value="scf7180000424856.g14181"/>
    <property type="gene ID" value="scf7180000424856.g14181"/>
</dbReference>
<dbReference type="GO" id="GO:2000641">
    <property type="term" value="P:regulation of early endosome to late endosome transport"/>
    <property type="evidence" value="ECO:0007669"/>
    <property type="project" value="InterPro"/>
</dbReference>
<dbReference type="GO" id="GO:0010008">
    <property type="term" value="C:endosome membrane"/>
    <property type="evidence" value="ECO:0007669"/>
    <property type="project" value="TreeGrafter"/>
</dbReference>
<accession>A0A915PEF3</accession>
<dbReference type="InterPro" id="IPR045802">
    <property type="entry name" value="GRV2/DNAJC13_N"/>
</dbReference>
<dbReference type="PANTHER" id="PTHR36983">
    <property type="entry name" value="DNAJ HOMOLOG SUBFAMILY C MEMBER 13"/>
    <property type="match status" value="1"/>
</dbReference>
<dbReference type="Pfam" id="PF19432">
    <property type="entry name" value="RME-8_N"/>
    <property type="match status" value="1"/>
</dbReference>
<dbReference type="InterPro" id="IPR044978">
    <property type="entry name" value="GRV2/DNAJC13"/>
</dbReference>
<evidence type="ECO:0000259" key="1">
    <source>
        <dbReference type="Pfam" id="PF19432"/>
    </source>
</evidence>
<evidence type="ECO:0000313" key="3">
    <source>
        <dbReference type="WBParaSite" id="scf7180000424856.g14181"/>
    </source>
</evidence>
<dbReference type="PANTHER" id="PTHR36983:SF2">
    <property type="entry name" value="DNAJ HOMOLOG SUBFAMILY C MEMBER 13"/>
    <property type="match status" value="1"/>
</dbReference>
<dbReference type="Proteomes" id="UP000887560">
    <property type="component" value="Unplaced"/>
</dbReference>
<keyword evidence="2" id="KW-1185">Reference proteome</keyword>
<organism evidence="2 3">
    <name type="scientific">Meloidogyne floridensis</name>
    <dbReference type="NCBI Taxonomy" id="298350"/>
    <lineage>
        <taxon>Eukaryota</taxon>
        <taxon>Metazoa</taxon>
        <taxon>Ecdysozoa</taxon>
        <taxon>Nematoda</taxon>
        <taxon>Chromadorea</taxon>
        <taxon>Rhabditida</taxon>
        <taxon>Tylenchina</taxon>
        <taxon>Tylenchomorpha</taxon>
        <taxon>Tylenchoidea</taxon>
        <taxon>Meloidogynidae</taxon>
        <taxon>Meloidogyninae</taxon>
        <taxon>Meloidogyne</taxon>
    </lineage>
</organism>
<dbReference type="GO" id="GO:0007032">
    <property type="term" value="P:endosome organization"/>
    <property type="evidence" value="ECO:0007669"/>
    <property type="project" value="InterPro"/>
</dbReference>
<feature type="domain" description="DnaJ homologue subfamily C GRV2/DNAJC13 N-terminal" evidence="1">
    <location>
        <begin position="5"/>
        <end position="592"/>
    </location>
</feature>
<dbReference type="AlphaFoldDB" id="A0A915PEF3"/>
<dbReference type="GO" id="GO:0006898">
    <property type="term" value="P:receptor-mediated endocytosis"/>
    <property type="evidence" value="ECO:0007669"/>
    <property type="project" value="TreeGrafter"/>
</dbReference>
<protein>
    <submittedName>
        <fullName evidence="3">DnaJ homologue subfamily C GRV2/DNAJC13 N-terminal domain-containing protein</fullName>
    </submittedName>
</protein>
<name>A0A915PEF3_9BILA</name>
<evidence type="ECO:0000313" key="2">
    <source>
        <dbReference type="Proteomes" id="UP000887560"/>
    </source>
</evidence>
<reference evidence="3" key="1">
    <citation type="submission" date="2022-11" db="UniProtKB">
        <authorList>
            <consortium name="WormBaseParasite"/>
        </authorList>
    </citation>
    <scope>IDENTIFICATION</scope>
</reference>
<proteinExistence type="predicted"/>